<keyword evidence="5" id="KW-0677">Repeat</keyword>
<dbReference type="PROSITE" id="PS51375">
    <property type="entry name" value="PPR"/>
    <property type="match status" value="1"/>
</dbReference>
<feature type="region of interest" description="Disordered" evidence="9">
    <location>
        <begin position="410"/>
        <end position="458"/>
    </location>
</feature>
<feature type="repeat" description="PPR" evidence="7">
    <location>
        <begin position="109"/>
        <end position="143"/>
    </location>
</feature>
<dbReference type="PANTHER" id="PTHR46372:SF2">
    <property type="entry name" value="PROTEIN WVD2-LIKE 3"/>
    <property type="match status" value="1"/>
</dbReference>
<dbReference type="InterPro" id="IPR002885">
    <property type="entry name" value="PPR_rpt"/>
</dbReference>
<reference evidence="11 12" key="1">
    <citation type="submission" date="2022-01" db="EMBL/GenBank/DDBJ databases">
        <authorList>
            <person name="Xiong W."/>
            <person name="Schranz E."/>
        </authorList>
    </citation>
    <scope>NUCLEOTIDE SEQUENCE [LARGE SCALE GENOMIC DNA]</scope>
</reference>
<feature type="domain" description="TPX2 C-terminal" evidence="10">
    <location>
        <begin position="354"/>
        <end position="431"/>
    </location>
</feature>
<dbReference type="GO" id="GO:0000226">
    <property type="term" value="P:microtubule cytoskeleton organization"/>
    <property type="evidence" value="ECO:0007669"/>
    <property type="project" value="InterPro"/>
</dbReference>
<comment type="subcellular location">
    <subcellularLocation>
        <location evidence="1">Cytoplasm</location>
        <location evidence="1">Cytoskeleton</location>
    </subcellularLocation>
</comment>
<dbReference type="NCBIfam" id="TIGR00756">
    <property type="entry name" value="PPR"/>
    <property type="match status" value="2"/>
</dbReference>
<evidence type="ECO:0000256" key="5">
    <source>
        <dbReference type="ARBA" id="ARBA00022737"/>
    </source>
</evidence>
<dbReference type="Pfam" id="PF06886">
    <property type="entry name" value="TPX2"/>
    <property type="match status" value="1"/>
</dbReference>
<dbReference type="InterPro" id="IPR044806">
    <property type="entry name" value="WVD2/WDL1-4"/>
</dbReference>
<keyword evidence="4" id="KW-0493">Microtubule</keyword>
<keyword evidence="6" id="KW-0206">Cytoskeleton</keyword>
<feature type="region of interest" description="Disordered" evidence="9">
    <location>
        <begin position="240"/>
        <end position="353"/>
    </location>
</feature>
<dbReference type="GO" id="GO:0005874">
    <property type="term" value="C:microtubule"/>
    <property type="evidence" value="ECO:0007669"/>
    <property type="project" value="UniProtKB-KW"/>
</dbReference>
<evidence type="ECO:0000256" key="1">
    <source>
        <dbReference type="ARBA" id="ARBA00004245"/>
    </source>
</evidence>
<organism evidence="11 12">
    <name type="scientific">Lactuca virosa</name>
    <dbReference type="NCBI Taxonomy" id="75947"/>
    <lineage>
        <taxon>Eukaryota</taxon>
        <taxon>Viridiplantae</taxon>
        <taxon>Streptophyta</taxon>
        <taxon>Embryophyta</taxon>
        <taxon>Tracheophyta</taxon>
        <taxon>Spermatophyta</taxon>
        <taxon>Magnoliopsida</taxon>
        <taxon>eudicotyledons</taxon>
        <taxon>Gunneridae</taxon>
        <taxon>Pentapetalae</taxon>
        <taxon>asterids</taxon>
        <taxon>campanulids</taxon>
        <taxon>Asterales</taxon>
        <taxon>Asteraceae</taxon>
        <taxon>Cichorioideae</taxon>
        <taxon>Cichorieae</taxon>
        <taxon>Lactucinae</taxon>
        <taxon>Lactuca</taxon>
    </lineage>
</organism>
<evidence type="ECO:0000313" key="12">
    <source>
        <dbReference type="Proteomes" id="UP001157418"/>
    </source>
</evidence>
<dbReference type="EMBL" id="CAKMRJ010000001">
    <property type="protein sequence ID" value="CAH1412291.1"/>
    <property type="molecule type" value="Genomic_DNA"/>
</dbReference>
<comment type="similarity">
    <text evidence="2">Belongs to the TPX2 family.</text>
</comment>
<gene>
    <name evidence="11" type="ORF">LVIROSA_LOCUS315</name>
</gene>
<dbReference type="Pfam" id="PF01535">
    <property type="entry name" value="PPR"/>
    <property type="match status" value="1"/>
</dbReference>
<name>A0AAU9LFT3_9ASTR</name>
<dbReference type="Gene3D" id="1.25.40.10">
    <property type="entry name" value="Tetratricopeptide repeat domain"/>
    <property type="match status" value="1"/>
</dbReference>
<evidence type="ECO:0000256" key="7">
    <source>
        <dbReference type="PROSITE-ProRule" id="PRU00708"/>
    </source>
</evidence>
<sequence length="509" mass="57267">MLPLPQHKQHRASSTAVISTVVFSLLYCCHLHCLKSPSDTPQASSIDEDLDPTFPFEIVTRFTCILVSYIFWRDRSENGVYFSGFCKLNQIDSANRVLDRMRNQGFSSDMVTYNIMIGSLCSRGKLGFAMKMLNKLLEDNCKPMVITYTILIEATIFDGGITEAMKLLDEMLVLEDCSSSWQIRRSNLLMGMEVANICMDKEEFEEKKCVTEEIEPTNEHCEDQRHEEEDHDTLEKTISDTTQHQQTEGEVKKLTTTVKPLTKSAKTKHTVPQPFALATEKRAQCGTRPVGNPVAKSSHSKKTNEIIPPSVARKPLQPDNKKHPDDDDSCSVASSTAASARTIMSKPTSASAPVFRCSTRAERRKEFYSKLEEKQQALEAEKVQCEARTKEEKEAALKQLRKSLLFKANPMPSFYHEGPPPKTELKKPPPTRAKSPKLGRRKSCSDTTGLDKRSGAHARVRNSLGIYRVTTNQKDKITLQTTTEEMEDPNGSILSNITEDFDAKIDMQS</sequence>
<dbReference type="AlphaFoldDB" id="A0AAU9LFT3"/>
<evidence type="ECO:0000313" key="11">
    <source>
        <dbReference type="EMBL" id="CAH1412291.1"/>
    </source>
</evidence>
<evidence type="ECO:0000259" key="10">
    <source>
        <dbReference type="Pfam" id="PF06886"/>
    </source>
</evidence>
<evidence type="ECO:0000256" key="8">
    <source>
        <dbReference type="SAM" id="Coils"/>
    </source>
</evidence>
<feature type="compositionally biased region" description="Low complexity" evidence="9">
    <location>
        <begin position="254"/>
        <end position="263"/>
    </location>
</feature>
<evidence type="ECO:0000256" key="6">
    <source>
        <dbReference type="ARBA" id="ARBA00023212"/>
    </source>
</evidence>
<dbReference type="InterPro" id="IPR027329">
    <property type="entry name" value="TPX2_C"/>
</dbReference>
<evidence type="ECO:0000256" key="3">
    <source>
        <dbReference type="ARBA" id="ARBA00022490"/>
    </source>
</evidence>
<dbReference type="GO" id="GO:0008017">
    <property type="term" value="F:microtubule binding"/>
    <property type="evidence" value="ECO:0007669"/>
    <property type="project" value="InterPro"/>
</dbReference>
<dbReference type="Pfam" id="PF13041">
    <property type="entry name" value="PPR_2"/>
    <property type="match status" value="1"/>
</dbReference>
<dbReference type="InterPro" id="IPR011990">
    <property type="entry name" value="TPR-like_helical_dom_sf"/>
</dbReference>
<dbReference type="PANTHER" id="PTHR46372">
    <property type="entry name" value="PROTEIN WVD2-LIKE 3"/>
    <property type="match status" value="1"/>
</dbReference>
<keyword evidence="12" id="KW-1185">Reference proteome</keyword>
<protein>
    <recommendedName>
        <fullName evidence="10">TPX2 C-terminal domain-containing protein</fullName>
    </recommendedName>
</protein>
<comment type="caution">
    <text evidence="11">The sequence shown here is derived from an EMBL/GenBank/DDBJ whole genome shotgun (WGS) entry which is preliminary data.</text>
</comment>
<keyword evidence="3" id="KW-0963">Cytoplasm</keyword>
<keyword evidence="8" id="KW-0175">Coiled coil</keyword>
<evidence type="ECO:0000256" key="2">
    <source>
        <dbReference type="ARBA" id="ARBA00005885"/>
    </source>
</evidence>
<evidence type="ECO:0000256" key="9">
    <source>
        <dbReference type="SAM" id="MobiDB-lite"/>
    </source>
</evidence>
<accession>A0AAU9LFT3</accession>
<feature type="coiled-coil region" evidence="8">
    <location>
        <begin position="368"/>
        <end position="403"/>
    </location>
</feature>
<proteinExistence type="inferred from homology"/>
<feature type="compositionally biased region" description="Low complexity" evidence="9">
    <location>
        <begin position="330"/>
        <end position="340"/>
    </location>
</feature>
<evidence type="ECO:0000256" key="4">
    <source>
        <dbReference type="ARBA" id="ARBA00022701"/>
    </source>
</evidence>
<dbReference type="Proteomes" id="UP001157418">
    <property type="component" value="Unassembled WGS sequence"/>
</dbReference>